<reference evidence="1" key="2">
    <citation type="submission" date="2022-08" db="UniProtKB">
        <authorList>
            <consortium name="EnsemblMetazoa"/>
        </authorList>
    </citation>
    <scope>IDENTIFICATION</scope>
    <source>
        <strain evidence="1">STECLA/ALBI9_A</strain>
    </source>
</reference>
<organism evidence="1 2">
    <name type="scientific">Anopheles albimanus</name>
    <name type="common">New world malaria mosquito</name>
    <dbReference type="NCBI Taxonomy" id="7167"/>
    <lineage>
        <taxon>Eukaryota</taxon>
        <taxon>Metazoa</taxon>
        <taxon>Ecdysozoa</taxon>
        <taxon>Arthropoda</taxon>
        <taxon>Hexapoda</taxon>
        <taxon>Insecta</taxon>
        <taxon>Pterygota</taxon>
        <taxon>Neoptera</taxon>
        <taxon>Endopterygota</taxon>
        <taxon>Diptera</taxon>
        <taxon>Nematocera</taxon>
        <taxon>Culicoidea</taxon>
        <taxon>Culicidae</taxon>
        <taxon>Anophelinae</taxon>
        <taxon>Anopheles</taxon>
    </lineage>
</organism>
<keyword evidence="2" id="KW-1185">Reference proteome</keyword>
<evidence type="ECO:0000313" key="1">
    <source>
        <dbReference type="EnsemblMetazoa" id="AALB014846-PA"/>
    </source>
</evidence>
<proteinExistence type="predicted"/>
<dbReference type="EnsemblMetazoa" id="AALB014846-RA">
    <property type="protein sequence ID" value="AALB014846-PA"/>
    <property type="gene ID" value="AALB014846"/>
</dbReference>
<protein>
    <submittedName>
        <fullName evidence="1">Uncharacterized protein</fullName>
    </submittedName>
</protein>
<dbReference type="VEuPathDB" id="VectorBase:AALB014846"/>
<dbReference type="AlphaFoldDB" id="A0A182FZ23"/>
<evidence type="ECO:0000313" key="2">
    <source>
        <dbReference type="Proteomes" id="UP000069272"/>
    </source>
</evidence>
<name>A0A182FZ23_ANOAL</name>
<sequence length="198" mass="21697">MFNKQHQPSPNAALPIALLLILCLAGSALALQCKVCQSTGDYRKCVQSAPIECTESLVNTTHLYLTSNNPSLRYSTYSGAPPVQFQCFQVNYTFGGLWSYHMGCTFTTTKICEGWHVPNKCRTQSAPVPKIADYNPHGSPAVLFPHRTETHVVHHHAVPPSVVVVTRNSKSNAAFHGVSYSCFAAMMATFAIVRTLIL</sequence>
<dbReference type="Proteomes" id="UP000069272">
    <property type="component" value="Chromosome 2R"/>
</dbReference>
<reference evidence="1 2" key="1">
    <citation type="journal article" date="2017" name="G3 (Bethesda)">
        <title>The Physical Genome Mapping of Anopheles albimanus Corrected Scaffold Misassemblies and Identified Interarm Rearrangements in Genus Anopheles.</title>
        <authorList>
            <person name="Artemov G.N."/>
            <person name="Peery A.N."/>
            <person name="Jiang X."/>
            <person name="Tu Z."/>
            <person name="Stegniy V.N."/>
            <person name="Sharakhova M.V."/>
            <person name="Sharakhov I.V."/>
        </authorList>
    </citation>
    <scope>NUCLEOTIDE SEQUENCE [LARGE SCALE GENOMIC DNA]</scope>
    <source>
        <strain evidence="1 2">ALBI9_A</strain>
    </source>
</reference>
<accession>A0A182FZ23</accession>